<evidence type="ECO:0000313" key="10">
    <source>
        <dbReference type="Proteomes" id="UP001209654"/>
    </source>
</evidence>
<dbReference type="PANTHER" id="PTHR23513">
    <property type="entry name" value="INTEGRAL MEMBRANE EFFLUX PROTEIN-RELATED"/>
    <property type="match status" value="1"/>
</dbReference>
<evidence type="ECO:0000256" key="7">
    <source>
        <dbReference type="SAM" id="Phobius"/>
    </source>
</evidence>
<dbReference type="CDD" id="cd06173">
    <property type="entry name" value="MFS_MefA_like"/>
    <property type="match status" value="1"/>
</dbReference>
<feature type="transmembrane region" description="Helical" evidence="7">
    <location>
        <begin position="374"/>
        <end position="393"/>
    </location>
</feature>
<dbReference type="InterPro" id="IPR036259">
    <property type="entry name" value="MFS_trans_sf"/>
</dbReference>
<dbReference type="EMBL" id="BRVS01000016">
    <property type="protein sequence ID" value="GLB68369.1"/>
    <property type="molecule type" value="Genomic_DNA"/>
</dbReference>
<keyword evidence="6 7" id="KW-0472">Membrane</keyword>
<feature type="transmembrane region" description="Helical" evidence="7">
    <location>
        <begin position="7"/>
        <end position="26"/>
    </location>
</feature>
<proteinExistence type="predicted"/>
<keyword evidence="4 7" id="KW-0812">Transmembrane</keyword>
<dbReference type="Gene3D" id="1.20.1250.20">
    <property type="entry name" value="MFS general substrate transporter like domains"/>
    <property type="match status" value="1"/>
</dbReference>
<gene>
    <name evidence="9" type="ORF">AHIS1636_28110</name>
</gene>
<feature type="transmembrane region" description="Helical" evidence="7">
    <location>
        <begin position="222"/>
        <end position="244"/>
    </location>
</feature>
<evidence type="ECO:0000256" key="4">
    <source>
        <dbReference type="ARBA" id="ARBA00022692"/>
    </source>
</evidence>
<evidence type="ECO:0000313" key="9">
    <source>
        <dbReference type="EMBL" id="GLB68369.1"/>
    </source>
</evidence>
<feature type="transmembrane region" description="Helical" evidence="7">
    <location>
        <begin position="77"/>
        <end position="98"/>
    </location>
</feature>
<keyword evidence="3" id="KW-1003">Cell membrane</keyword>
<dbReference type="RefSeq" id="WP_264796493.1">
    <property type="nucleotide sequence ID" value="NZ_BRVS01000016.1"/>
</dbReference>
<evidence type="ECO:0000259" key="8">
    <source>
        <dbReference type="PROSITE" id="PS50850"/>
    </source>
</evidence>
<name>A0ABQ5MWQ4_9MICC</name>
<comment type="subcellular location">
    <subcellularLocation>
        <location evidence="1">Cell membrane</location>
        <topology evidence="1">Multi-pass membrane protein</topology>
    </subcellularLocation>
</comment>
<evidence type="ECO:0000256" key="5">
    <source>
        <dbReference type="ARBA" id="ARBA00022989"/>
    </source>
</evidence>
<evidence type="ECO:0000256" key="3">
    <source>
        <dbReference type="ARBA" id="ARBA00022475"/>
    </source>
</evidence>
<accession>A0ABQ5MWQ4</accession>
<feature type="domain" description="Major facilitator superfamily (MFS) profile" evidence="8">
    <location>
        <begin position="9"/>
        <end position="396"/>
    </location>
</feature>
<feature type="transmembrane region" description="Helical" evidence="7">
    <location>
        <begin position="46"/>
        <end position="65"/>
    </location>
</feature>
<dbReference type="PROSITE" id="PS50850">
    <property type="entry name" value="MFS"/>
    <property type="match status" value="1"/>
</dbReference>
<evidence type="ECO:0000256" key="2">
    <source>
        <dbReference type="ARBA" id="ARBA00022448"/>
    </source>
</evidence>
<comment type="caution">
    <text evidence="9">The sequence shown here is derived from an EMBL/GenBank/DDBJ whole genome shotgun (WGS) entry which is preliminary data.</text>
</comment>
<feature type="transmembrane region" description="Helical" evidence="7">
    <location>
        <begin position="342"/>
        <end position="368"/>
    </location>
</feature>
<feature type="transmembrane region" description="Helical" evidence="7">
    <location>
        <begin position="307"/>
        <end position="330"/>
    </location>
</feature>
<keyword evidence="10" id="KW-1185">Reference proteome</keyword>
<organism evidence="9 10">
    <name type="scientific">Arthrobacter mangrovi</name>
    <dbReference type="NCBI Taxonomy" id="2966350"/>
    <lineage>
        <taxon>Bacteria</taxon>
        <taxon>Bacillati</taxon>
        <taxon>Actinomycetota</taxon>
        <taxon>Actinomycetes</taxon>
        <taxon>Micrococcales</taxon>
        <taxon>Micrococcaceae</taxon>
        <taxon>Arthrobacter</taxon>
    </lineage>
</organism>
<dbReference type="InterPro" id="IPR010290">
    <property type="entry name" value="TM_effector"/>
</dbReference>
<dbReference type="Pfam" id="PF05977">
    <property type="entry name" value="MFS_3"/>
    <property type="match status" value="1"/>
</dbReference>
<reference evidence="9 10" key="1">
    <citation type="journal article" date="2023" name="Int. J. Syst. Evol. Microbiol.">
        <title>Arthrobacter mangrovi sp. nov., an actinobacterium isolated from the rhizosphere of a mangrove.</title>
        <authorList>
            <person name="Hamada M."/>
            <person name="Saitou S."/>
            <person name="Enomoto N."/>
            <person name="Nanri K."/>
            <person name="Hidaka K."/>
            <person name="Miura T."/>
            <person name="Tamura T."/>
        </authorList>
    </citation>
    <scope>NUCLEOTIDE SEQUENCE [LARGE SCALE GENOMIC DNA]</scope>
    <source>
        <strain evidence="9 10">NBRC 112813</strain>
    </source>
</reference>
<dbReference type="Proteomes" id="UP001209654">
    <property type="component" value="Unassembled WGS sequence"/>
</dbReference>
<evidence type="ECO:0000256" key="1">
    <source>
        <dbReference type="ARBA" id="ARBA00004651"/>
    </source>
</evidence>
<feature type="transmembrane region" description="Helical" evidence="7">
    <location>
        <begin position="170"/>
        <end position="189"/>
    </location>
</feature>
<sequence>MFRSLQFFNYRIWFIGAIVSNIGTWMQRTAQDWLVYDILTERDAAAMGIVMALQLGPQLLMAPWSGLIADRFDRRKILMATQLSMALLGLGLGLMVIAQVAELWHVYAFALALGIVSSVDAPARQTFVSELVRDDFLPNAVALNSTSFNLARMVGPAVAGVLTVAVGPGWVFLVNAATFAALIAALLAIRDSELRVLPRAPKGKGKIREGFRYVRHRPDLMVVMWAIFIIGTFGLNFAIYIAGMARTEFGGHAGDFGLLSSVMAVGSVAGALLSARRERPRLRYVFGASALFAVTCTAAALMPNAWLFGATLVLVGVSSLTIMTSANAYVQTTTDPVMRGRVMALYMAIFMGGTPLGAPFVGFISNLFGPRWGLGVAAISGVVAASIGLIWAWRARRLRFEYDRAAGRGLRIVYLPQRSGSQNSPLNG</sequence>
<evidence type="ECO:0000256" key="6">
    <source>
        <dbReference type="ARBA" id="ARBA00023136"/>
    </source>
</evidence>
<dbReference type="SUPFAM" id="SSF103473">
    <property type="entry name" value="MFS general substrate transporter"/>
    <property type="match status" value="1"/>
</dbReference>
<feature type="transmembrane region" description="Helical" evidence="7">
    <location>
        <begin position="282"/>
        <end position="301"/>
    </location>
</feature>
<dbReference type="PANTHER" id="PTHR23513:SF11">
    <property type="entry name" value="STAPHYLOFERRIN A TRANSPORTER"/>
    <property type="match status" value="1"/>
</dbReference>
<dbReference type="InterPro" id="IPR020846">
    <property type="entry name" value="MFS_dom"/>
</dbReference>
<feature type="transmembrane region" description="Helical" evidence="7">
    <location>
        <begin position="256"/>
        <end position="275"/>
    </location>
</feature>
<protein>
    <submittedName>
        <fullName evidence="9">MFS transporter</fullName>
    </submittedName>
</protein>
<keyword evidence="2" id="KW-0813">Transport</keyword>
<keyword evidence="5 7" id="KW-1133">Transmembrane helix</keyword>